<keyword evidence="4 5" id="KW-0472">Membrane</keyword>
<evidence type="ECO:0000256" key="5">
    <source>
        <dbReference type="SAM" id="Phobius"/>
    </source>
</evidence>
<dbReference type="PANTHER" id="PTHR46561:SF17">
    <property type="entry name" value="G_PROTEIN_RECEP_F1_2 DOMAIN-CONTAINING PROTEIN"/>
    <property type="match status" value="1"/>
</dbReference>
<dbReference type="GO" id="GO:0016020">
    <property type="term" value="C:membrane"/>
    <property type="evidence" value="ECO:0007669"/>
    <property type="project" value="UniProtKB-SubCell"/>
</dbReference>
<feature type="transmembrane region" description="Helical" evidence="5">
    <location>
        <begin position="48"/>
        <end position="74"/>
    </location>
</feature>
<name>A0ABD2JF97_HETSC</name>
<keyword evidence="7" id="KW-1185">Reference proteome</keyword>
<dbReference type="InterPro" id="IPR053286">
    <property type="entry name" value="Nematode_rcpt-like_srab"/>
</dbReference>
<feature type="transmembrane region" description="Helical" evidence="5">
    <location>
        <begin position="12"/>
        <end position="36"/>
    </location>
</feature>
<evidence type="ECO:0000256" key="4">
    <source>
        <dbReference type="ARBA" id="ARBA00023136"/>
    </source>
</evidence>
<dbReference type="Proteomes" id="UP001620645">
    <property type="component" value="Unassembled WGS sequence"/>
</dbReference>
<evidence type="ECO:0000313" key="6">
    <source>
        <dbReference type="EMBL" id="KAL3089298.1"/>
    </source>
</evidence>
<feature type="transmembrane region" description="Helical" evidence="5">
    <location>
        <begin position="131"/>
        <end position="152"/>
    </location>
</feature>
<comment type="caution">
    <text evidence="6">The sequence shown here is derived from an EMBL/GenBank/DDBJ whole genome shotgun (WGS) entry which is preliminary data.</text>
</comment>
<organism evidence="6 7">
    <name type="scientific">Heterodera schachtii</name>
    <name type="common">Sugarbeet cyst nematode worm</name>
    <name type="synonym">Tylenchus schachtii</name>
    <dbReference type="NCBI Taxonomy" id="97005"/>
    <lineage>
        <taxon>Eukaryota</taxon>
        <taxon>Metazoa</taxon>
        <taxon>Ecdysozoa</taxon>
        <taxon>Nematoda</taxon>
        <taxon>Chromadorea</taxon>
        <taxon>Rhabditida</taxon>
        <taxon>Tylenchina</taxon>
        <taxon>Tylenchomorpha</taxon>
        <taxon>Tylenchoidea</taxon>
        <taxon>Heteroderidae</taxon>
        <taxon>Heteroderinae</taxon>
        <taxon>Heterodera</taxon>
    </lineage>
</organism>
<dbReference type="Pfam" id="PF10292">
    <property type="entry name" value="7TM_GPCR_Srab"/>
    <property type="match status" value="1"/>
</dbReference>
<dbReference type="EMBL" id="JBICCN010000145">
    <property type="protein sequence ID" value="KAL3089298.1"/>
    <property type="molecule type" value="Genomic_DNA"/>
</dbReference>
<feature type="transmembrane region" description="Helical" evidence="5">
    <location>
        <begin position="240"/>
        <end position="260"/>
    </location>
</feature>
<protein>
    <submittedName>
        <fullName evidence="6">Uncharacterized protein</fullName>
    </submittedName>
</protein>
<keyword evidence="3 5" id="KW-1133">Transmembrane helix</keyword>
<comment type="subcellular location">
    <subcellularLocation>
        <location evidence="1">Membrane</location>
        <topology evidence="1">Multi-pass membrane protein</topology>
    </subcellularLocation>
</comment>
<dbReference type="PANTHER" id="PTHR46561">
    <property type="entry name" value="SERPENTINE RECEPTOR, CLASS AB (CLASS A-LIKE)-RELATED"/>
    <property type="match status" value="1"/>
</dbReference>
<accession>A0ABD2JF97</accession>
<feature type="transmembrane region" description="Helical" evidence="5">
    <location>
        <begin position="94"/>
        <end position="111"/>
    </location>
</feature>
<sequence>MDFEVDFLLQLTLLYTVHITVSIIASILLVIVLLMLRRFELFHSNLRTLLWHCLLCLLVNLYLQIIRILVPILQLFVGNSENDFSQTCFQFNEFPAPICAFVCVSGFLICVERLYATLRYVKYENESFEPFLTRISIGMWILLAFCAAYQFVGGGMSVGIMSKGSYFQCQIQMVRVNPLKTHWHIFFAFLCYIVFCGVLHVILTLNRKKKEEYIEFYYSSLSQRFQIGENLKTVLLLTKIFPLICLVFLSILCFKTLLWLCFDAAEINANKQILFSELSLLIIPLFSLAINNQQRINENVIAKFRTVFRRNQTATDTVTTPFSSVHYCMCCGKLHNKNDSLACEGDMLREYWDDYLHIQ</sequence>
<proteinExistence type="predicted"/>
<evidence type="ECO:0000256" key="1">
    <source>
        <dbReference type="ARBA" id="ARBA00004141"/>
    </source>
</evidence>
<keyword evidence="2 5" id="KW-0812">Transmembrane</keyword>
<feature type="transmembrane region" description="Helical" evidence="5">
    <location>
        <begin position="272"/>
        <end position="290"/>
    </location>
</feature>
<feature type="transmembrane region" description="Helical" evidence="5">
    <location>
        <begin position="183"/>
        <end position="203"/>
    </location>
</feature>
<evidence type="ECO:0000256" key="3">
    <source>
        <dbReference type="ARBA" id="ARBA00022989"/>
    </source>
</evidence>
<dbReference type="AlphaFoldDB" id="A0ABD2JF97"/>
<evidence type="ECO:0000256" key="2">
    <source>
        <dbReference type="ARBA" id="ARBA00022692"/>
    </source>
</evidence>
<gene>
    <name evidence="6" type="ORF">niasHS_007020</name>
</gene>
<reference evidence="6 7" key="1">
    <citation type="submission" date="2024-10" db="EMBL/GenBank/DDBJ databases">
        <authorList>
            <person name="Kim D."/>
        </authorList>
    </citation>
    <scope>NUCLEOTIDE SEQUENCE [LARGE SCALE GENOMIC DNA]</scope>
    <source>
        <strain evidence="6">Taebaek</strain>
    </source>
</reference>
<evidence type="ECO:0000313" key="7">
    <source>
        <dbReference type="Proteomes" id="UP001620645"/>
    </source>
</evidence>
<dbReference type="InterPro" id="IPR019408">
    <property type="entry name" value="7TM_GPCR_serpentine_rcpt_Srab"/>
</dbReference>